<dbReference type="OMA" id="YTTMGPR"/>
<dbReference type="EMBL" id="LEKV01004786">
    <property type="protein sequence ID" value="KVH93274.1"/>
    <property type="molecule type" value="Genomic_DNA"/>
</dbReference>
<dbReference type="PANTHER" id="PTHR31722:SF71">
    <property type="entry name" value="GENOME ASSEMBLY, CHROMOSOME: A05"/>
    <property type="match status" value="1"/>
</dbReference>
<dbReference type="AlphaFoldDB" id="A0A103XM71"/>
<dbReference type="PANTHER" id="PTHR31722">
    <property type="entry name" value="OS06G0675200 PROTEIN"/>
    <property type="match status" value="1"/>
</dbReference>
<dbReference type="Gramene" id="KVH93274">
    <property type="protein sequence ID" value="KVH93274"/>
    <property type="gene ID" value="Ccrd_004673"/>
</dbReference>
<dbReference type="Proteomes" id="UP000243975">
    <property type="component" value="Unassembled WGS sequence"/>
</dbReference>
<protein>
    <submittedName>
        <fullName evidence="1">Uncharacterized protein</fullName>
    </submittedName>
</protein>
<comment type="caution">
    <text evidence="1">The sequence shown here is derived from an EMBL/GenBank/DDBJ whole genome shotgun (WGS) entry which is preliminary data.</text>
</comment>
<sequence>MKKEKGLFMGPRISFSNDFVESKNHHENMSYREAPVSSDFEFCVPSFSANSADEVFFKLPPLKEMNSKVTLRDELLAGGDDDDGYNSCKNSSSGTRWWREKFRLRKSQHKNHGVIWRLMEVVV</sequence>
<reference evidence="1 2" key="1">
    <citation type="journal article" date="2016" name="Sci. Rep.">
        <title>The genome sequence of the outbreeding globe artichoke constructed de novo incorporating a phase-aware low-pass sequencing strategy of F1 progeny.</title>
        <authorList>
            <person name="Scaglione D."/>
            <person name="Reyes-Chin-Wo S."/>
            <person name="Acquadro A."/>
            <person name="Froenicke L."/>
            <person name="Portis E."/>
            <person name="Beitel C."/>
            <person name="Tirone M."/>
            <person name="Mauro R."/>
            <person name="Lo Monaco A."/>
            <person name="Mauromicale G."/>
            <person name="Faccioli P."/>
            <person name="Cattivelli L."/>
            <person name="Rieseberg L."/>
            <person name="Michelmore R."/>
            <person name="Lanteri S."/>
        </authorList>
    </citation>
    <scope>NUCLEOTIDE SEQUENCE [LARGE SCALE GENOMIC DNA]</scope>
    <source>
        <strain evidence="1">2C</strain>
    </source>
</reference>
<organism evidence="1 2">
    <name type="scientific">Cynara cardunculus var. scolymus</name>
    <name type="common">Globe artichoke</name>
    <name type="synonym">Cynara scolymus</name>
    <dbReference type="NCBI Taxonomy" id="59895"/>
    <lineage>
        <taxon>Eukaryota</taxon>
        <taxon>Viridiplantae</taxon>
        <taxon>Streptophyta</taxon>
        <taxon>Embryophyta</taxon>
        <taxon>Tracheophyta</taxon>
        <taxon>Spermatophyta</taxon>
        <taxon>Magnoliopsida</taxon>
        <taxon>eudicotyledons</taxon>
        <taxon>Gunneridae</taxon>
        <taxon>Pentapetalae</taxon>
        <taxon>asterids</taxon>
        <taxon>campanulids</taxon>
        <taxon>Asterales</taxon>
        <taxon>Asteraceae</taxon>
        <taxon>Carduoideae</taxon>
        <taxon>Cardueae</taxon>
        <taxon>Carduinae</taxon>
        <taxon>Cynara</taxon>
    </lineage>
</organism>
<evidence type="ECO:0000313" key="1">
    <source>
        <dbReference type="EMBL" id="KVH93274.1"/>
    </source>
</evidence>
<dbReference type="STRING" id="59895.A0A103XM71"/>
<gene>
    <name evidence="1" type="ORF">Ccrd_004673</name>
</gene>
<proteinExistence type="predicted"/>
<accession>A0A103XM71</accession>
<evidence type="ECO:0000313" key="2">
    <source>
        <dbReference type="Proteomes" id="UP000243975"/>
    </source>
</evidence>
<keyword evidence="2" id="KW-1185">Reference proteome</keyword>
<name>A0A103XM71_CYNCS</name>